<reference evidence="3 5" key="3">
    <citation type="submission" date="2019-03" db="EMBL/GenBank/DDBJ databases">
        <authorList>
            <consortium name="Pathogen Informatics"/>
        </authorList>
    </citation>
    <scope>NUCLEOTIDE SEQUENCE [LARGE SCALE GENOMIC DNA]</scope>
    <source>
        <strain evidence="3 5">NCTC12282</strain>
    </source>
</reference>
<dbReference type="OrthoDB" id="529208at2"/>
<evidence type="ECO:0000313" key="3">
    <source>
        <dbReference type="EMBL" id="VFS53538.1"/>
    </source>
</evidence>
<evidence type="ECO:0000259" key="1">
    <source>
        <dbReference type="Pfam" id="PF08241"/>
    </source>
</evidence>
<name>A0A2C6DUQ2_9GAMM</name>
<protein>
    <submittedName>
        <fullName evidence="2">SAM-dependent methyltransferase</fullName>
    </submittedName>
</protein>
<keyword evidence="2" id="KW-0808">Transferase</keyword>
<dbReference type="Proteomes" id="UP000373449">
    <property type="component" value="Unassembled WGS sequence"/>
</dbReference>
<dbReference type="InterPro" id="IPR050508">
    <property type="entry name" value="Methyltransf_Superfamily"/>
</dbReference>
<dbReference type="EMBL" id="PDDX01000001">
    <property type="protein sequence ID" value="PHI32052.1"/>
    <property type="molecule type" value="Genomic_DNA"/>
</dbReference>
<evidence type="ECO:0000313" key="2">
    <source>
        <dbReference type="EMBL" id="PHI32052.1"/>
    </source>
</evidence>
<dbReference type="InterPro" id="IPR029063">
    <property type="entry name" value="SAM-dependent_MTases_sf"/>
</dbReference>
<dbReference type="Gene3D" id="3.40.50.150">
    <property type="entry name" value="Vaccinia Virus protein VP39"/>
    <property type="match status" value="1"/>
</dbReference>
<dbReference type="PANTHER" id="PTHR42912">
    <property type="entry name" value="METHYLTRANSFERASE"/>
    <property type="match status" value="1"/>
</dbReference>
<feature type="domain" description="Methyltransferase type 11" evidence="1">
    <location>
        <begin position="50"/>
        <end position="146"/>
    </location>
</feature>
<dbReference type="GO" id="GO:0032259">
    <property type="term" value="P:methylation"/>
    <property type="evidence" value="ECO:0007669"/>
    <property type="project" value="UniProtKB-KW"/>
</dbReference>
<keyword evidence="2" id="KW-0489">Methyltransferase</keyword>
<evidence type="ECO:0000313" key="5">
    <source>
        <dbReference type="Proteomes" id="UP000373449"/>
    </source>
</evidence>
<dbReference type="Proteomes" id="UP000224974">
    <property type="component" value="Unassembled WGS sequence"/>
</dbReference>
<dbReference type="SUPFAM" id="SSF53335">
    <property type="entry name" value="S-adenosyl-L-methionine-dependent methyltransferases"/>
    <property type="match status" value="1"/>
</dbReference>
<organism evidence="2 4">
    <name type="scientific">Budvicia aquatica</name>
    <dbReference type="NCBI Taxonomy" id="82979"/>
    <lineage>
        <taxon>Bacteria</taxon>
        <taxon>Pseudomonadati</taxon>
        <taxon>Pseudomonadota</taxon>
        <taxon>Gammaproteobacteria</taxon>
        <taxon>Enterobacterales</taxon>
        <taxon>Budviciaceae</taxon>
        <taxon>Budvicia</taxon>
    </lineage>
</organism>
<accession>A0A2C6DUQ2</accession>
<dbReference type="EMBL" id="CAADJA010000002">
    <property type="protein sequence ID" value="VFS53538.1"/>
    <property type="molecule type" value="Genomic_DNA"/>
</dbReference>
<dbReference type="AlphaFoldDB" id="A0A2C6DUQ2"/>
<sequence length="255" mass="28182">MSEKNTHHSLVEQQFGEQANAYLTSTVHSQGSDLQKLARLMSNQSSAHVLDIGCGAGHASFAVASSVSSVTSYDLSTEMLNAVQQGAKDRNLTNIQTTCGIAESLPFGSASFDIVISRYSAHHWHNVSLAICEASRVLKPGGKIVLMDVVSPGNPVLDIYLQTVEALRDRSHVRDYSISEWSRFCNEAGLKIDEITTDHLQLEFVSWTQRMRTPQHYIDAIRAYQQEVSSEVKEYFRIGSDGTFSTDIAMLVGHK</sequence>
<evidence type="ECO:0000313" key="4">
    <source>
        <dbReference type="Proteomes" id="UP000224974"/>
    </source>
</evidence>
<keyword evidence="4" id="KW-1185">Reference proteome</keyword>
<dbReference type="InterPro" id="IPR013216">
    <property type="entry name" value="Methyltransf_11"/>
</dbReference>
<dbReference type="STRING" id="1111728.GCA_000427805_01355"/>
<gene>
    <name evidence="3" type="primary">ycgJ_2</name>
    <name evidence="2" type="ORF">CRN84_23390</name>
    <name evidence="3" type="ORF">NCTC12282_06548</name>
</gene>
<reference evidence="4" key="1">
    <citation type="submission" date="2017-09" db="EMBL/GenBank/DDBJ databases">
        <title>FDA dAtabase for Regulatory Grade micrObial Sequences (FDA-ARGOS): Supporting development and validation of Infectious Disease Dx tests.</title>
        <authorList>
            <person name="Minogue T."/>
            <person name="Wolcott M."/>
            <person name="Wasieloski L."/>
            <person name="Aguilar W."/>
            <person name="Moore D."/>
            <person name="Tallon L."/>
            <person name="Sadzewicz L."/>
            <person name="Ott S."/>
            <person name="Zhao X."/>
            <person name="Nagaraj S."/>
            <person name="Vavikolanu K."/>
            <person name="Aluvathingal J."/>
            <person name="Nadendla S."/>
            <person name="Sichtig H."/>
        </authorList>
    </citation>
    <scope>NUCLEOTIDE SEQUENCE [LARGE SCALE GENOMIC DNA]</scope>
    <source>
        <strain evidence="4">FDAARGOS_387</strain>
    </source>
</reference>
<dbReference type="Pfam" id="PF08241">
    <property type="entry name" value="Methyltransf_11"/>
    <property type="match status" value="1"/>
</dbReference>
<dbReference type="CDD" id="cd02440">
    <property type="entry name" value="AdoMet_MTases"/>
    <property type="match status" value="1"/>
</dbReference>
<dbReference type="PANTHER" id="PTHR42912:SF93">
    <property type="entry name" value="N6-ADENOSINE-METHYLTRANSFERASE TMT1A"/>
    <property type="match status" value="1"/>
</dbReference>
<dbReference type="RefSeq" id="WP_029094445.1">
    <property type="nucleotide sequence ID" value="NZ_CAADJA010000002.1"/>
</dbReference>
<reference evidence="2" key="2">
    <citation type="submission" date="2017-09" db="EMBL/GenBank/DDBJ databases">
        <title>FDA dAtabase for Regulatory Grade micrObial Sequences (FDA-ARGOS): Supporting development and validation of Infectious Disease Dx tests.</title>
        <authorList>
            <person name="Minogue T."/>
            <person name="Wolcott M."/>
            <person name="Wasieloski L."/>
            <person name="Aguilar W."/>
            <person name="Moore D."/>
            <person name="Tallon L.J."/>
            <person name="Sadzewicz L."/>
            <person name="Ott S."/>
            <person name="Zhao X."/>
            <person name="Nagaraj S."/>
            <person name="Vavikolanu K."/>
            <person name="Aluvathingal J."/>
            <person name="Nadendla S."/>
            <person name="Sichtig H."/>
        </authorList>
    </citation>
    <scope>NUCLEOTIDE SEQUENCE</scope>
    <source>
        <strain evidence="2">FDAARGOS_387</strain>
    </source>
</reference>
<proteinExistence type="predicted"/>
<dbReference type="GO" id="GO:0008757">
    <property type="term" value="F:S-adenosylmethionine-dependent methyltransferase activity"/>
    <property type="evidence" value="ECO:0007669"/>
    <property type="project" value="InterPro"/>
</dbReference>